<dbReference type="InterPro" id="IPR017871">
    <property type="entry name" value="ABC_transporter-like_CS"/>
</dbReference>
<dbReference type="PANTHER" id="PTHR24220">
    <property type="entry name" value="IMPORT ATP-BINDING PROTEIN"/>
    <property type="match status" value="1"/>
</dbReference>
<reference evidence="5" key="2">
    <citation type="journal article" date="2021" name="PeerJ">
        <title>Extensive microbial diversity within the chicken gut microbiome revealed by metagenomics and culture.</title>
        <authorList>
            <person name="Gilroy R."/>
            <person name="Ravi A."/>
            <person name="Getino M."/>
            <person name="Pursley I."/>
            <person name="Horton D.L."/>
            <person name="Alikhan N.F."/>
            <person name="Baker D."/>
            <person name="Gharbi K."/>
            <person name="Hall N."/>
            <person name="Watson M."/>
            <person name="Adriaenssens E.M."/>
            <person name="Foster-Nyarko E."/>
            <person name="Jarju S."/>
            <person name="Secka A."/>
            <person name="Antonio M."/>
            <person name="Oren A."/>
            <person name="Chaudhuri R.R."/>
            <person name="La Ragione R."/>
            <person name="Hildebrand F."/>
            <person name="Pallen M.J."/>
        </authorList>
    </citation>
    <scope>NUCLEOTIDE SEQUENCE</scope>
    <source>
        <strain evidence="5">ChiSjej1B19-7085</strain>
    </source>
</reference>
<feature type="domain" description="ABC transporter" evidence="4">
    <location>
        <begin position="5"/>
        <end position="222"/>
    </location>
</feature>
<dbReference type="InterPro" id="IPR017911">
    <property type="entry name" value="MacB-like_ATP-bd"/>
</dbReference>
<evidence type="ECO:0000256" key="3">
    <source>
        <dbReference type="ARBA" id="ARBA00022840"/>
    </source>
</evidence>
<evidence type="ECO:0000256" key="1">
    <source>
        <dbReference type="ARBA" id="ARBA00022448"/>
    </source>
</evidence>
<dbReference type="InterPro" id="IPR015854">
    <property type="entry name" value="ABC_transpr_LolD-like"/>
</dbReference>
<dbReference type="GO" id="GO:0005524">
    <property type="term" value="F:ATP binding"/>
    <property type="evidence" value="ECO:0007669"/>
    <property type="project" value="UniProtKB-KW"/>
</dbReference>
<dbReference type="CDD" id="cd03255">
    <property type="entry name" value="ABC_MJ0796_LolCDE_FtsE"/>
    <property type="match status" value="1"/>
</dbReference>
<evidence type="ECO:0000313" key="5">
    <source>
        <dbReference type="EMBL" id="HIR56414.1"/>
    </source>
</evidence>
<dbReference type="PROSITE" id="PS50893">
    <property type="entry name" value="ABC_TRANSPORTER_2"/>
    <property type="match status" value="1"/>
</dbReference>
<proteinExistence type="predicted"/>
<dbReference type="EMBL" id="DVHF01000025">
    <property type="protein sequence ID" value="HIR56414.1"/>
    <property type="molecule type" value="Genomic_DNA"/>
</dbReference>
<dbReference type="Proteomes" id="UP000886785">
    <property type="component" value="Unassembled WGS sequence"/>
</dbReference>
<dbReference type="AlphaFoldDB" id="A0A9D1DP12"/>
<keyword evidence="1" id="KW-0813">Transport</keyword>
<protein>
    <submittedName>
        <fullName evidence="5">ABC transporter ATP-binding protein</fullName>
    </submittedName>
</protein>
<dbReference type="PROSITE" id="PS00211">
    <property type="entry name" value="ABC_TRANSPORTER_1"/>
    <property type="match status" value="1"/>
</dbReference>
<gene>
    <name evidence="5" type="ORF">IAA54_02005</name>
</gene>
<reference evidence="5" key="1">
    <citation type="submission" date="2020-10" db="EMBL/GenBank/DDBJ databases">
        <authorList>
            <person name="Gilroy R."/>
        </authorList>
    </citation>
    <scope>NUCLEOTIDE SEQUENCE</scope>
    <source>
        <strain evidence="5">ChiSjej1B19-7085</strain>
    </source>
</reference>
<dbReference type="GO" id="GO:0016887">
    <property type="term" value="F:ATP hydrolysis activity"/>
    <property type="evidence" value="ECO:0007669"/>
    <property type="project" value="InterPro"/>
</dbReference>
<organism evidence="5 6">
    <name type="scientific">Candidatus Gallacutalibacter pullicola</name>
    <dbReference type="NCBI Taxonomy" id="2840830"/>
    <lineage>
        <taxon>Bacteria</taxon>
        <taxon>Bacillati</taxon>
        <taxon>Bacillota</taxon>
        <taxon>Clostridia</taxon>
        <taxon>Eubacteriales</taxon>
        <taxon>Candidatus Gallacutalibacter</taxon>
    </lineage>
</organism>
<keyword evidence="3 5" id="KW-0067">ATP-binding</keyword>
<dbReference type="PANTHER" id="PTHR24220:SF86">
    <property type="entry name" value="ABC TRANSPORTER ABCH.1"/>
    <property type="match status" value="1"/>
</dbReference>
<dbReference type="InterPro" id="IPR003593">
    <property type="entry name" value="AAA+_ATPase"/>
</dbReference>
<evidence type="ECO:0000259" key="4">
    <source>
        <dbReference type="PROSITE" id="PS50893"/>
    </source>
</evidence>
<dbReference type="InterPro" id="IPR027417">
    <property type="entry name" value="P-loop_NTPase"/>
</dbReference>
<dbReference type="Gene3D" id="3.40.50.300">
    <property type="entry name" value="P-loop containing nucleotide triphosphate hydrolases"/>
    <property type="match status" value="1"/>
</dbReference>
<accession>A0A9D1DP12</accession>
<comment type="caution">
    <text evidence="5">The sequence shown here is derived from an EMBL/GenBank/DDBJ whole genome shotgun (WGS) entry which is preliminary data.</text>
</comment>
<dbReference type="SUPFAM" id="SSF52540">
    <property type="entry name" value="P-loop containing nucleoside triphosphate hydrolases"/>
    <property type="match status" value="1"/>
</dbReference>
<name>A0A9D1DP12_9FIRM</name>
<sequence length="223" mass="24105">MAHLIDVRDACKIYRQGGEEIRALDHVSFWVDEGEFVAIIGQSGSGKSTLMNLLGCLDAPTSGSYFLDGQDVSQLGEAELSRIRNREIGFVFQGFNLIPSLDAAENVELPLLYRGIPRAERRQLSRRALQSVGLENRLHHLPSQMSGGQQQRVAVARAIAASPPVLLADEPTGNLDSRSGAEVMGILRRLNGQGKTVVLITHDPGIAGQAGRTVTIQDGRIVS</sequence>
<dbReference type="FunFam" id="3.40.50.300:FF:000032">
    <property type="entry name" value="Export ABC transporter ATP-binding protein"/>
    <property type="match status" value="1"/>
</dbReference>
<evidence type="ECO:0000256" key="2">
    <source>
        <dbReference type="ARBA" id="ARBA00022741"/>
    </source>
</evidence>
<dbReference type="GO" id="GO:0022857">
    <property type="term" value="F:transmembrane transporter activity"/>
    <property type="evidence" value="ECO:0007669"/>
    <property type="project" value="TreeGrafter"/>
</dbReference>
<dbReference type="InterPro" id="IPR003439">
    <property type="entry name" value="ABC_transporter-like_ATP-bd"/>
</dbReference>
<dbReference type="Pfam" id="PF00005">
    <property type="entry name" value="ABC_tran"/>
    <property type="match status" value="1"/>
</dbReference>
<dbReference type="GO" id="GO:0098796">
    <property type="term" value="C:membrane protein complex"/>
    <property type="evidence" value="ECO:0007669"/>
    <property type="project" value="UniProtKB-ARBA"/>
</dbReference>
<dbReference type="GO" id="GO:0005886">
    <property type="term" value="C:plasma membrane"/>
    <property type="evidence" value="ECO:0007669"/>
    <property type="project" value="TreeGrafter"/>
</dbReference>
<evidence type="ECO:0000313" key="6">
    <source>
        <dbReference type="Proteomes" id="UP000886785"/>
    </source>
</evidence>
<dbReference type="SMART" id="SM00382">
    <property type="entry name" value="AAA"/>
    <property type="match status" value="1"/>
</dbReference>
<keyword evidence="2" id="KW-0547">Nucleotide-binding</keyword>